<dbReference type="GO" id="GO:0030030">
    <property type="term" value="P:cell projection organization"/>
    <property type="evidence" value="ECO:0007669"/>
    <property type="project" value="UniProtKB-KW"/>
</dbReference>
<feature type="compositionally biased region" description="Polar residues" evidence="3">
    <location>
        <begin position="24"/>
        <end position="35"/>
    </location>
</feature>
<dbReference type="AlphaFoldDB" id="A0ABD1EYE7"/>
<dbReference type="Proteomes" id="UP001566132">
    <property type="component" value="Unassembled WGS sequence"/>
</dbReference>
<comment type="similarity">
    <text evidence="1">Belongs to the IFT43 family.</text>
</comment>
<dbReference type="InterPro" id="IPR029302">
    <property type="entry name" value="IFT43"/>
</dbReference>
<evidence type="ECO:0000256" key="2">
    <source>
        <dbReference type="ARBA" id="ARBA00022794"/>
    </source>
</evidence>
<name>A0ABD1EYE7_HYPHA</name>
<protein>
    <recommendedName>
        <fullName evidence="6">Intraflagellar transport protein 43 homolog</fullName>
    </recommendedName>
</protein>
<comment type="caution">
    <text evidence="4">The sequence shown here is derived from an EMBL/GenBank/DDBJ whole genome shotgun (WGS) entry which is preliminary data.</text>
</comment>
<accession>A0ABD1EYE7</accession>
<evidence type="ECO:0000313" key="4">
    <source>
        <dbReference type="EMBL" id="KAL1506066.1"/>
    </source>
</evidence>
<feature type="compositionally biased region" description="Low complexity" evidence="3">
    <location>
        <begin position="36"/>
        <end position="48"/>
    </location>
</feature>
<evidence type="ECO:0000313" key="5">
    <source>
        <dbReference type="Proteomes" id="UP001566132"/>
    </source>
</evidence>
<keyword evidence="2" id="KW-0970">Cilium biogenesis/degradation</keyword>
<evidence type="ECO:0000256" key="3">
    <source>
        <dbReference type="SAM" id="MobiDB-lite"/>
    </source>
</evidence>
<dbReference type="Pfam" id="PF15305">
    <property type="entry name" value="IFT43"/>
    <property type="match status" value="1"/>
</dbReference>
<dbReference type="PANTHER" id="PTHR33724:SF1">
    <property type="entry name" value="INTRAFLAGELLAR TRANSPORT PROTEIN 43 HOMOLOG"/>
    <property type="match status" value="1"/>
</dbReference>
<evidence type="ECO:0008006" key="6">
    <source>
        <dbReference type="Google" id="ProtNLM"/>
    </source>
</evidence>
<proteinExistence type="inferred from homology"/>
<feature type="region of interest" description="Disordered" evidence="3">
    <location>
        <begin position="1"/>
        <end position="79"/>
    </location>
</feature>
<organism evidence="4 5">
    <name type="scientific">Hypothenemus hampei</name>
    <name type="common">Coffee berry borer</name>
    <dbReference type="NCBI Taxonomy" id="57062"/>
    <lineage>
        <taxon>Eukaryota</taxon>
        <taxon>Metazoa</taxon>
        <taxon>Ecdysozoa</taxon>
        <taxon>Arthropoda</taxon>
        <taxon>Hexapoda</taxon>
        <taxon>Insecta</taxon>
        <taxon>Pterygota</taxon>
        <taxon>Neoptera</taxon>
        <taxon>Endopterygota</taxon>
        <taxon>Coleoptera</taxon>
        <taxon>Polyphaga</taxon>
        <taxon>Cucujiformia</taxon>
        <taxon>Curculionidae</taxon>
        <taxon>Scolytinae</taxon>
        <taxon>Hypothenemus</taxon>
    </lineage>
</organism>
<sequence>MNWDEDIDLLAGRKSFSEQERRSNSNTPNEMSKSGFNDFFSDSNPFDTDTQKDGQTMMKPLKTSVWGEESGKSAKSSRNSANIIELERFHSDNKDSPRNLEDDIPVIPDIDDLQDDPLNLPDVKPIVLVDKSTYKELDTQLTTGPTDKINFGNLGNIDLSFLMNKLYPEKDVQMNLETWTIESLFADLSRSSGH</sequence>
<evidence type="ECO:0000256" key="1">
    <source>
        <dbReference type="ARBA" id="ARBA00007563"/>
    </source>
</evidence>
<gene>
    <name evidence="4" type="ORF">ABEB36_005497</name>
</gene>
<reference evidence="4 5" key="1">
    <citation type="submission" date="2024-05" db="EMBL/GenBank/DDBJ databases">
        <title>Genetic variation in Jamaican populations of the coffee berry borer (Hypothenemus hampei).</title>
        <authorList>
            <person name="Errbii M."/>
            <person name="Myrie A."/>
        </authorList>
    </citation>
    <scope>NUCLEOTIDE SEQUENCE [LARGE SCALE GENOMIC DNA]</scope>
    <source>
        <strain evidence="4">JA-Hopewell-2020-01-JO</strain>
        <tissue evidence="4">Whole body</tissue>
    </source>
</reference>
<dbReference type="PANTHER" id="PTHR33724">
    <property type="entry name" value="INTRAFLAGELLAR TRANSPORT PROTEIN 43 HOMOLOG"/>
    <property type="match status" value="1"/>
</dbReference>
<dbReference type="EMBL" id="JBDJPC010000004">
    <property type="protein sequence ID" value="KAL1506066.1"/>
    <property type="molecule type" value="Genomic_DNA"/>
</dbReference>
<keyword evidence="5" id="KW-1185">Reference proteome</keyword>